<proteinExistence type="predicted"/>
<gene>
    <name evidence="1" type="ORF">BES34_015975</name>
</gene>
<organism evidence="1 2">
    <name type="scientific">Leptospira inadai serovar Lyme</name>
    <dbReference type="NCBI Taxonomy" id="293084"/>
    <lineage>
        <taxon>Bacteria</taxon>
        <taxon>Pseudomonadati</taxon>
        <taxon>Spirochaetota</taxon>
        <taxon>Spirochaetia</taxon>
        <taxon>Leptospirales</taxon>
        <taxon>Leptospiraceae</taxon>
        <taxon>Leptospira</taxon>
    </lineage>
</organism>
<evidence type="ECO:0000313" key="2">
    <source>
        <dbReference type="Proteomes" id="UP000094669"/>
    </source>
</evidence>
<dbReference type="Proteomes" id="UP000094669">
    <property type="component" value="Unassembled WGS sequence"/>
</dbReference>
<accession>A0ABX4YFM2</accession>
<keyword evidence="2" id="KW-1185">Reference proteome</keyword>
<evidence type="ECO:0000313" key="1">
    <source>
        <dbReference type="EMBL" id="PNV74046.1"/>
    </source>
</evidence>
<protein>
    <recommendedName>
        <fullName evidence="3">Lipoprotein</fullName>
    </recommendedName>
</protein>
<sequence>MRRLFLFCSILVLTNFSSSSRGLESSEPENANSNYEFALCENEPMLVTGSTNCSISIPDISYEGNNLLLLIPGKIEKYRKFADGHSVFYRSE</sequence>
<evidence type="ECO:0008006" key="3">
    <source>
        <dbReference type="Google" id="ProtNLM"/>
    </source>
</evidence>
<name>A0ABX4YFM2_9LEPT</name>
<dbReference type="EMBL" id="MCRM02000019">
    <property type="protein sequence ID" value="PNV74046.1"/>
    <property type="molecule type" value="Genomic_DNA"/>
</dbReference>
<reference evidence="1" key="1">
    <citation type="submission" date="2018-01" db="EMBL/GenBank/DDBJ databases">
        <title>Genomic characterization of Leptospira inadai serogroup Lyme isolated from captured rat in Brazil and comparative analysis with human reference strain.</title>
        <authorList>
            <person name="Moreno L.Z."/>
            <person name="Loureiro A.P."/>
            <person name="Miraglia F."/>
            <person name="Kremer F.S."/>
            <person name="Eslabao M.R."/>
            <person name="Dellagostin O.A."/>
            <person name="Lilenbaum W."/>
            <person name="Moreno A.M."/>
        </authorList>
    </citation>
    <scope>NUCLEOTIDE SEQUENCE [LARGE SCALE GENOMIC DNA]</scope>
    <source>
        <strain evidence="1">M34/99</strain>
    </source>
</reference>
<comment type="caution">
    <text evidence="1">The sequence shown here is derived from an EMBL/GenBank/DDBJ whole genome shotgun (WGS) entry which is preliminary data.</text>
</comment>